<name>A0ABW6K1G4_9BACI</name>
<sequence length="282" mass="31947">MAYVSTIDFGQNYITVDISGLSQAQNKYGGFRVRINNGPWQSISVQSGYTGYDSGNYTFYNLSAGTTYYIEGQAYTNAWYDVDAKWVTTSSPPKTATPTNFKMTATKSTEIYFEWSSVSGATKYEVAIYSPFSMSREVATSYLSWGNLSPSTTYYGYVRAYSSSGGWSDWSSWTYVTTPQGKPVDFVWDSSKTSGFNFNISAAEWQKLQQKINEFRLYKELIAYNFSVPSKGNIFYATHYNEVRNAIFGMNPTTTIPMYRNSKEIIYASEINRLRDSLNSIT</sequence>
<feature type="domain" description="Fibronectin type-III" evidence="1">
    <location>
        <begin position="97"/>
        <end position="181"/>
    </location>
</feature>
<dbReference type="PROSITE" id="PS50853">
    <property type="entry name" value="FN3"/>
    <property type="match status" value="1"/>
</dbReference>
<dbReference type="InterPro" id="IPR036116">
    <property type="entry name" value="FN3_sf"/>
</dbReference>
<dbReference type="InterPro" id="IPR013783">
    <property type="entry name" value="Ig-like_fold"/>
</dbReference>
<dbReference type="RefSeq" id="WP_389221958.1">
    <property type="nucleotide sequence ID" value="NZ_JBIACJ010000009.1"/>
</dbReference>
<keyword evidence="3" id="KW-1185">Reference proteome</keyword>
<gene>
    <name evidence="2" type="ORF">ACFYKT_16745</name>
</gene>
<dbReference type="Gene3D" id="2.60.40.10">
    <property type="entry name" value="Immunoglobulins"/>
    <property type="match status" value="1"/>
</dbReference>
<dbReference type="Proteomes" id="UP001601058">
    <property type="component" value="Unassembled WGS sequence"/>
</dbReference>
<dbReference type="SUPFAM" id="SSF49265">
    <property type="entry name" value="Fibronectin type III"/>
    <property type="match status" value="1"/>
</dbReference>
<dbReference type="EMBL" id="JBIACJ010000009">
    <property type="protein sequence ID" value="MFE8697992.1"/>
    <property type="molecule type" value="Genomic_DNA"/>
</dbReference>
<evidence type="ECO:0000259" key="1">
    <source>
        <dbReference type="PROSITE" id="PS50853"/>
    </source>
</evidence>
<reference evidence="2 3" key="1">
    <citation type="submission" date="2024-08" db="EMBL/GenBank/DDBJ databases">
        <title>Two novel Cytobacillus novel species.</title>
        <authorList>
            <person name="Liu G."/>
        </authorList>
    </citation>
    <scope>NUCLEOTIDE SEQUENCE [LARGE SCALE GENOMIC DNA]</scope>
    <source>
        <strain evidence="2 3">FJAT-53684</strain>
    </source>
</reference>
<evidence type="ECO:0000313" key="2">
    <source>
        <dbReference type="EMBL" id="MFE8697992.1"/>
    </source>
</evidence>
<protein>
    <recommendedName>
        <fullName evidence="1">Fibronectin type-III domain-containing protein</fullName>
    </recommendedName>
</protein>
<proteinExistence type="predicted"/>
<organism evidence="2 3">
    <name type="scientific">Cytobacillus mangrovibacter</name>
    <dbReference type="NCBI Taxonomy" id="3299024"/>
    <lineage>
        <taxon>Bacteria</taxon>
        <taxon>Bacillati</taxon>
        <taxon>Bacillota</taxon>
        <taxon>Bacilli</taxon>
        <taxon>Bacillales</taxon>
        <taxon>Bacillaceae</taxon>
        <taxon>Cytobacillus</taxon>
    </lineage>
</organism>
<accession>A0ABW6K1G4</accession>
<comment type="caution">
    <text evidence="2">The sequence shown here is derived from an EMBL/GenBank/DDBJ whole genome shotgun (WGS) entry which is preliminary data.</text>
</comment>
<evidence type="ECO:0000313" key="3">
    <source>
        <dbReference type="Proteomes" id="UP001601058"/>
    </source>
</evidence>
<dbReference type="InterPro" id="IPR003961">
    <property type="entry name" value="FN3_dom"/>
</dbReference>